<dbReference type="PANTHER" id="PTHR35908">
    <property type="entry name" value="HYPOTHETICAL FUSION PROTEIN"/>
    <property type="match status" value="1"/>
</dbReference>
<feature type="domain" description="VOC" evidence="1">
    <location>
        <begin position="2"/>
        <end position="112"/>
    </location>
</feature>
<dbReference type="RefSeq" id="WP_142983941.1">
    <property type="nucleotide sequence ID" value="NZ_CAXOAO010000019.1"/>
</dbReference>
<dbReference type="InterPro" id="IPR029068">
    <property type="entry name" value="Glyas_Bleomycin-R_OHBP_Dase"/>
</dbReference>
<reference evidence="2 3" key="1">
    <citation type="submission" date="2020-01" db="EMBL/GenBank/DDBJ databases">
        <title>Bactrocera dorsalis gut bacteria genome.</title>
        <authorList>
            <person name="Zhang H."/>
            <person name="Cai Z."/>
        </authorList>
    </citation>
    <scope>NUCLEOTIDE SEQUENCE [LARGE SCALE GENOMIC DNA]</scope>
    <source>
        <strain evidence="2 3">BD177</strain>
        <plasmid evidence="2 3">unnamed1</plasmid>
    </source>
</reference>
<dbReference type="InterPro" id="IPR037523">
    <property type="entry name" value="VOC_core"/>
</dbReference>
<accession>A0A6P1V7X8</accession>
<evidence type="ECO:0000313" key="3">
    <source>
        <dbReference type="Proteomes" id="UP000464389"/>
    </source>
</evidence>
<dbReference type="PANTHER" id="PTHR35908:SF1">
    <property type="entry name" value="CONSERVED PROTEIN"/>
    <property type="match status" value="1"/>
</dbReference>
<geneLocation type="plasmid" evidence="2">
    <name>unnamed1</name>
</geneLocation>
<sequence length="112" mass="12706">MKIHAITIDTEHPQKLAAWWSHALGIAIANDYGQIVQLAESDAVPLFQFQKIDDVPTQRNRVHVDLKTSDLDGETERLVELGATVVQKFELPQFRYTTFADPDGNKFDLVQE</sequence>
<dbReference type="AlphaFoldDB" id="A0A6P1V7X8"/>
<dbReference type="SUPFAM" id="SSF54593">
    <property type="entry name" value="Glyoxalase/Bleomycin resistance protein/Dihydroxybiphenyl dioxygenase"/>
    <property type="match status" value="1"/>
</dbReference>
<protein>
    <recommendedName>
        <fullName evidence="1">VOC domain-containing protein</fullName>
    </recommendedName>
</protein>
<dbReference type="Pfam" id="PF18029">
    <property type="entry name" value="Glyoxalase_6"/>
    <property type="match status" value="1"/>
</dbReference>
<organism evidence="2 3">
    <name type="scientific">Klebsiella michiganensis</name>
    <dbReference type="NCBI Taxonomy" id="1134687"/>
    <lineage>
        <taxon>Bacteria</taxon>
        <taxon>Pseudomonadati</taxon>
        <taxon>Pseudomonadota</taxon>
        <taxon>Gammaproteobacteria</taxon>
        <taxon>Enterobacterales</taxon>
        <taxon>Enterobacteriaceae</taxon>
        <taxon>Klebsiella/Raoultella group</taxon>
        <taxon>Klebsiella</taxon>
    </lineage>
</organism>
<proteinExistence type="predicted"/>
<dbReference type="PROSITE" id="PS51819">
    <property type="entry name" value="VOC"/>
    <property type="match status" value="1"/>
</dbReference>
<evidence type="ECO:0000313" key="2">
    <source>
        <dbReference type="EMBL" id="QHS49779.1"/>
    </source>
</evidence>
<evidence type="ECO:0000259" key="1">
    <source>
        <dbReference type="PROSITE" id="PS51819"/>
    </source>
</evidence>
<dbReference type="Gene3D" id="3.10.180.10">
    <property type="entry name" value="2,3-Dihydroxybiphenyl 1,2-Dioxygenase, domain 1"/>
    <property type="match status" value="1"/>
</dbReference>
<dbReference type="Proteomes" id="UP000464389">
    <property type="component" value="Plasmid unnamed1"/>
</dbReference>
<dbReference type="InterPro" id="IPR041581">
    <property type="entry name" value="Glyoxalase_6"/>
</dbReference>
<keyword evidence="2" id="KW-0614">Plasmid</keyword>
<gene>
    <name evidence="2" type="ORF">GW952_29570</name>
</gene>
<dbReference type="EMBL" id="CP048109">
    <property type="protein sequence ID" value="QHS49779.1"/>
    <property type="molecule type" value="Genomic_DNA"/>
</dbReference>
<name>A0A6P1V7X8_9ENTR</name>